<evidence type="ECO:0000313" key="2">
    <source>
        <dbReference type="EMBL" id="CAI2176963.1"/>
    </source>
</evidence>
<accession>A0A9W4SQN2</accession>
<dbReference type="SUPFAM" id="SSF54695">
    <property type="entry name" value="POZ domain"/>
    <property type="match status" value="1"/>
</dbReference>
<evidence type="ECO:0000313" key="3">
    <source>
        <dbReference type="Proteomes" id="UP001153678"/>
    </source>
</evidence>
<dbReference type="InterPro" id="IPR011333">
    <property type="entry name" value="SKP1/BTB/POZ_sf"/>
</dbReference>
<organism evidence="2 3">
    <name type="scientific">Funneliformis geosporum</name>
    <dbReference type="NCBI Taxonomy" id="1117311"/>
    <lineage>
        <taxon>Eukaryota</taxon>
        <taxon>Fungi</taxon>
        <taxon>Fungi incertae sedis</taxon>
        <taxon>Mucoromycota</taxon>
        <taxon>Glomeromycotina</taxon>
        <taxon>Glomeromycetes</taxon>
        <taxon>Glomerales</taxon>
        <taxon>Glomeraceae</taxon>
        <taxon>Funneliformis</taxon>
    </lineage>
</organism>
<protein>
    <submittedName>
        <fullName evidence="2">8739_t:CDS:1</fullName>
    </submittedName>
</protein>
<dbReference type="Pfam" id="PF00651">
    <property type="entry name" value="BTB"/>
    <property type="match status" value="1"/>
</dbReference>
<dbReference type="OrthoDB" id="6359816at2759"/>
<keyword evidence="3" id="KW-1185">Reference proteome</keyword>
<dbReference type="PANTHER" id="PTHR24410">
    <property type="entry name" value="HL07962P-RELATED"/>
    <property type="match status" value="1"/>
</dbReference>
<dbReference type="InterPro" id="IPR051481">
    <property type="entry name" value="BTB-POZ/Galectin-3-binding"/>
</dbReference>
<dbReference type="SMART" id="SM00225">
    <property type="entry name" value="BTB"/>
    <property type="match status" value="1"/>
</dbReference>
<dbReference type="Gene3D" id="3.30.710.10">
    <property type="entry name" value="Potassium Channel Kv1.1, Chain A"/>
    <property type="match status" value="1"/>
</dbReference>
<dbReference type="PANTHER" id="PTHR24410:SF23">
    <property type="entry name" value="BTB DOMAIN-CONTAINING PROTEIN-RELATED"/>
    <property type="match status" value="1"/>
</dbReference>
<feature type="domain" description="BTB" evidence="1">
    <location>
        <begin position="23"/>
        <end position="96"/>
    </location>
</feature>
<dbReference type="CDD" id="cd18186">
    <property type="entry name" value="BTB_POZ_ZBTB_KLHL-like"/>
    <property type="match status" value="1"/>
</dbReference>
<evidence type="ECO:0000259" key="1">
    <source>
        <dbReference type="PROSITE" id="PS50097"/>
    </source>
</evidence>
<dbReference type="Proteomes" id="UP001153678">
    <property type="component" value="Unassembled WGS sequence"/>
</dbReference>
<dbReference type="EMBL" id="CAMKVN010001587">
    <property type="protein sequence ID" value="CAI2176963.1"/>
    <property type="molecule type" value="Genomic_DNA"/>
</dbReference>
<dbReference type="AlphaFoldDB" id="A0A9W4SQN2"/>
<gene>
    <name evidence="2" type="ORF">FWILDA_LOCUS7847</name>
</gene>
<name>A0A9W4SQN2_9GLOM</name>
<dbReference type="PROSITE" id="PS50097">
    <property type="entry name" value="BTB"/>
    <property type="match status" value="1"/>
</dbReference>
<dbReference type="InterPro" id="IPR000210">
    <property type="entry name" value="BTB/POZ_dom"/>
</dbReference>
<reference evidence="2" key="1">
    <citation type="submission" date="2022-08" db="EMBL/GenBank/DDBJ databases">
        <authorList>
            <person name="Kallberg Y."/>
            <person name="Tangrot J."/>
            <person name="Rosling A."/>
        </authorList>
    </citation>
    <scope>NUCLEOTIDE SEQUENCE</scope>
    <source>
        <strain evidence="2">Wild A</strain>
    </source>
</reference>
<sequence>MSFELWKLSSKEYIDIFESGEFSDIELLIGEEPNTKVFKAHSLILKIRSTYFRTALSNNWQRTENNVIKFQKSNISIDIFEIIIKYIYSGVIELSKYDINTNIAILIAADELCLNDLCTFIEEYFLEDKSLLRKNFVLFQEFTTKFTQFSKLHQFHNNSIQQDPSLIFKADDFVTIKQEILLDILVKNNHPVRTIILWDKLMVWSIEQSNELSSDTTKWTPNEVSIFGKIIQPFIPYINFKEVAPVDFVQKVKPFKNAFDMGFYVQILEYYSFDDNVPSKLRIDSSIITSDQAISLCVVDEENAIFFGSEYGPEFGYDKADLRLLYQFKKGQCFKNSYEKLIRKDEGEFDIKDYEVFQNIKRQLKQTS</sequence>
<proteinExistence type="predicted"/>
<comment type="caution">
    <text evidence="2">The sequence shown here is derived from an EMBL/GenBank/DDBJ whole genome shotgun (WGS) entry which is preliminary data.</text>
</comment>